<dbReference type="InterPro" id="IPR053201">
    <property type="entry name" value="Flavunoidine_N-MTase"/>
</dbReference>
<comment type="caution">
    <text evidence="2">The sequence shown here is derived from an EMBL/GenBank/DDBJ whole genome shotgun (WGS) entry which is preliminary data.</text>
</comment>
<sequence>MAPSADPIPAPTLASGFPPPTHPDRLRVDRSTKAFGSGAYSLVDLPAGAVFAKITTATPGTKAYTSVQTGPDTHIELNSDLVYCNHSCAPSLNFDMGRMEVRVVDDRPLKVGDALTFFYPSTEWDMDQAFQCTCGAGDGVCRGWISGAKTMSPKELDGYWLNDHIATLCREKGN</sequence>
<evidence type="ECO:0000256" key="1">
    <source>
        <dbReference type="SAM" id="MobiDB-lite"/>
    </source>
</evidence>
<dbReference type="InterPro" id="IPR046341">
    <property type="entry name" value="SET_dom_sf"/>
</dbReference>
<dbReference type="EMBL" id="LXJU01000007">
    <property type="protein sequence ID" value="OGE53888.1"/>
    <property type="molecule type" value="Genomic_DNA"/>
</dbReference>
<protein>
    <recommendedName>
        <fullName evidence="4">SET domain-containing protein</fullName>
    </recommendedName>
</protein>
<dbReference type="Gene3D" id="2.170.270.10">
    <property type="entry name" value="SET domain"/>
    <property type="match status" value="1"/>
</dbReference>
<feature type="region of interest" description="Disordered" evidence="1">
    <location>
        <begin position="1"/>
        <end position="22"/>
    </location>
</feature>
<gene>
    <name evidence="2" type="ORF">PENARI_c007G00643</name>
</gene>
<evidence type="ECO:0000313" key="2">
    <source>
        <dbReference type="EMBL" id="OGE53888.1"/>
    </source>
</evidence>
<dbReference type="GeneID" id="34575438"/>
<dbReference type="SUPFAM" id="SSF82199">
    <property type="entry name" value="SET domain"/>
    <property type="match status" value="1"/>
</dbReference>
<evidence type="ECO:0008006" key="4">
    <source>
        <dbReference type="Google" id="ProtNLM"/>
    </source>
</evidence>
<dbReference type="PANTHER" id="PTHR12350:SF19">
    <property type="entry name" value="SET DOMAIN-CONTAINING PROTEIN"/>
    <property type="match status" value="1"/>
</dbReference>
<dbReference type="Proteomes" id="UP000177622">
    <property type="component" value="Unassembled WGS sequence"/>
</dbReference>
<proteinExistence type="predicted"/>
<dbReference type="RefSeq" id="XP_022489325.1">
    <property type="nucleotide sequence ID" value="XM_022630704.1"/>
</dbReference>
<feature type="compositionally biased region" description="Pro residues" evidence="1">
    <location>
        <begin position="1"/>
        <end position="10"/>
    </location>
</feature>
<dbReference type="AlphaFoldDB" id="A0A1F5LKZ5"/>
<dbReference type="STRING" id="1835702.A0A1F5LKZ5"/>
<evidence type="ECO:0000313" key="3">
    <source>
        <dbReference type="Proteomes" id="UP000177622"/>
    </source>
</evidence>
<dbReference type="OrthoDB" id="5984008at2759"/>
<reference evidence="2 3" key="1">
    <citation type="journal article" date="2016" name="Sci. Rep.">
        <title>Penicillium arizonense, a new, genome sequenced fungal species, reveals a high chemical diversity in secreted metabolites.</title>
        <authorList>
            <person name="Grijseels S."/>
            <person name="Nielsen J.C."/>
            <person name="Randelovic M."/>
            <person name="Nielsen J."/>
            <person name="Nielsen K.F."/>
            <person name="Workman M."/>
            <person name="Frisvad J.C."/>
        </authorList>
    </citation>
    <scope>NUCLEOTIDE SEQUENCE [LARGE SCALE GENOMIC DNA]</scope>
    <source>
        <strain evidence="2 3">CBS 141311</strain>
    </source>
</reference>
<organism evidence="2 3">
    <name type="scientific">Penicillium arizonense</name>
    <dbReference type="NCBI Taxonomy" id="1835702"/>
    <lineage>
        <taxon>Eukaryota</taxon>
        <taxon>Fungi</taxon>
        <taxon>Dikarya</taxon>
        <taxon>Ascomycota</taxon>
        <taxon>Pezizomycotina</taxon>
        <taxon>Eurotiomycetes</taxon>
        <taxon>Eurotiomycetidae</taxon>
        <taxon>Eurotiales</taxon>
        <taxon>Aspergillaceae</taxon>
        <taxon>Penicillium</taxon>
    </lineage>
</organism>
<keyword evidence="3" id="KW-1185">Reference proteome</keyword>
<name>A0A1F5LKZ5_PENAI</name>
<accession>A0A1F5LKZ5</accession>
<dbReference type="PANTHER" id="PTHR12350">
    <property type="entry name" value="HISTONE-LYSINE N-METHYLTRANSFERASE-RELATED"/>
    <property type="match status" value="1"/>
</dbReference>